<proteinExistence type="predicted"/>
<accession>A0A3B0YJK8</accession>
<reference evidence="1" key="1">
    <citation type="submission" date="2018-06" db="EMBL/GenBank/DDBJ databases">
        <authorList>
            <person name="Zhirakovskaya E."/>
        </authorList>
    </citation>
    <scope>NUCLEOTIDE SEQUENCE</scope>
</reference>
<sequence length="120" mass="14025">MICNRLFKNLTAFFALFLLSVSLFAESKARLLNSSQARTMVQSYYNSHGSWAGVYRMKKINNIRLKHINQNRVEAHVEYHYQANNASSKHRAGVDKRTFMFIRHRQWSVVGMGRYMSGSF</sequence>
<organism evidence="1">
    <name type="scientific">hydrothermal vent metagenome</name>
    <dbReference type="NCBI Taxonomy" id="652676"/>
    <lineage>
        <taxon>unclassified sequences</taxon>
        <taxon>metagenomes</taxon>
        <taxon>ecological metagenomes</taxon>
    </lineage>
</organism>
<name>A0A3B0YJK8_9ZZZZ</name>
<dbReference type="AlphaFoldDB" id="A0A3B0YJK8"/>
<dbReference type="EMBL" id="UOFL01000083">
    <property type="protein sequence ID" value="VAW75482.1"/>
    <property type="molecule type" value="Genomic_DNA"/>
</dbReference>
<evidence type="ECO:0000313" key="1">
    <source>
        <dbReference type="EMBL" id="VAW75482.1"/>
    </source>
</evidence>
<gene>
    <name evidence="1" type="ORF">MNBD_GAMMA12-915</name>
</gene>
<protein>
    <submittedName>
        <fullName evidence="1">Uncharacterized protein</fullName>
    </submittedName>
</protein>